<dbReference type="Proteomes" id="UP001498398">
    <property type="component" value="Unassembled WGS sequence"/>
</dbReference>
<gene>
    <name evidence="1" type="ORF">VKT23_012240</name>
</gene>
<reference evidence="1 2" key="1">
    <citation type="submission" date="2024-01" db="EMBL/GenBank/DDBJ databases">
        <title>A draft genome for the cacao thread blight pathogen Marasmiellus scandens.</title>
        <authorList>
            <person name="Baruah I.K."/>
            <person name="Leung J."/>
            <person name="Bukari Y."/>
            <person name="Amoako-Attah I."/>
            <person name="Meinhardt L.W."/>
            <person name="Bailey B.A."/>
            <person name="Cohen S.P."/>
        </authorList>
    </citation>
    <scope>NUCLEOTIDE SEQUENCE [LARGE SCALE GENOMIC DNA]</scope>
    <source>
        <strain evidence="1 2">GH-19</strain>
    </source>
</reference>
<name>A0ABR1JAF3_9AGAR</name>
<dbReference type="EMBL" id="JBANRG010000029">
    <property type="protein sequence ID" value="KAK7452135.1"/>
    <property type="molecule type" value="Genomic_DNA"/>
</dbReference>
<accession>A0ABR1JAF3</accession>
<keyword evidence="2" id="KW-1185">Reference proteome</keyword>
<comment type="caution">
    <text evidence="1">The sequence shown here is derived from an EMBL/GenBank/DDBJ whole genome shotgun (WGS) entry which is preliminary data.</text>
</comment>
<evidence type="ECO:0000313" key="2">
    <source>
        <dbReference type="Proteomes" id="UP001498398"/>
    </source>
</evidence>
<organism evidence="1 2">
    <name type="scientific">Marasmiellus scandens</name>
    <dbReference type="NCBI Taxonomy" id="2682957"/>
    <lineage>
        <taxon>Eukaryota</taxon>
        <taxon>Fungi</taxon>
        <taxon>Dikarya</taxon>
        <taxon>Basidiomycota</taxon>
        <taxon>Agaricomycotina</taxon>
        <taxon>Agaricomycetes</taxon>
        <taxon>Agaricomycetidae</taxon>
        <taxon>Agaricales</taxon>
        <taxon>Marasmiineae</taxon>
        <taxon>Omphalotaceae</taxon>
        <taxon>Marasmiellus</taxon>
    </lineage>
</organism>
<protein>
    <submittedName>
        <fullName evidence="1">Uncharacterized protein</fullName>
    </submittedName>
</protein>
<evidence type="ECO:0000313" key="1">
    <source>
        <dbReference type="EMBL" id="KAK7452135.1"/>
    </source>
</evidence>
<sequence>MFTSSLPDNQDPKFYSLLVHNWNISKLWFTAALLARVVLFHQFLCRAILDGVVLGNDLRRRWLLAQIQPNTVFGSDVFSALTQNIARSSNATEIDVVLSRKWKEVTVLLHRLDPSLKSSDRKPNIFVVIDEAQDGVTQLPGAFVSGTQGPVQLAIRRKRPVLRQLVFTLTSALEEASEYIDFTHIVTGTGISKEMLEDAVSSTTFKEQATGFVLGYNTGGFDYKHDQEKYITHYLGEDFPNSKMGKALCSRMWHWLQGR</sequence>
<proteinExistence type="predicted"/>